<evidence type="ECO:0008006" key="4">
    <source>
        <dbReference type="Google" id="ProtNLM"/>
    </source>
</evidence>
<evidence type="ECO:0000256" key="1">
    <source>
        <dbReference type="SAM" id="MobiDB-lite"/>
    </source>
</evidence>
<evidence type="ECO:0000313" key="2">
    <source>
        <dbReference type="EMBL" id="MCR2833297.1"/>
    </source>
</evidence>
<feature type="compositionally biased region" description="Gly residues" evidence="1">
    <location>
        <begin position="189"/>
        <end position="198"/>
    </location>
</feature>
<comment type="caution">
    <text evidence="2">The sequence shown here is derived from an EMBL/GenBank/DDBJ whole genome shotgun (WGS) entry which is preliminary data.</text>
</comment>
<dbReference type="RefSeq" id="WP_257595066.1">
    <property type="nucleotide sequence ID" value="NZ_JANKHH010000003.1"/>
</dbReference>
<name>A0ABT1XS79_9SPHN</name>
<keyword evidence="3" id="KW-1185">Reference proteome</keyword>
<sequence length="218" mass="23562">MPRSRPRPTPAHRARRKPPFFLPVPLRTRRDGWTIARQCHFLVQLYLTGSVAAAAGAVGMSRTSAYRLRGRAGAEGFAWAWDRVLTPPGSGPENRPAGRRRPDLRKVTRVVLMGWLETGKVRPVLFRGRVVAIATKPCDIVLFALLRRGGAFRPAPASRDNFTCRRVSEKGGVGVQMSAAPRAPECTGMGQGASGSGGRIDLRAGMSSDAANQPRAIA</sequence>
<reference evidence="2 3" key="1">
    <citation type="submission" date="2022-08" db="EMBL/GenBank/DDBJ databases">
        <title>Polyphasic taxonomy analysis of Qipengyuania sp.RS5-5.</title>
        <authorList>
            <person name="Xamxidin M."/>
            <person name="Wu M."/>
        </authorList>
    </citation>
    <scope>NUCLEOTIDE SEQUENCE [LARGE SCALE GENOMIC DNA]</scope>
    <source>
        <strain evidence="2 3">RS5-5</strain>
    </source>
</reference>
<accession>A0ABT1XS79</accession>
<proteinExistence type="predicted"/>
<evidence type="ECO:0000313" key="3">
    <source>
        <dbReference type="Proteomes" id="UP001206067"/>
    </source>
</evidence>
<dbReference type="EMBL" id="JANKHH010000003">
    <property type="protein sequence ID" value="MCR2833297.1"/>
    <property type="molecule type" value="Genomic_DNA"/>
</dbReference>
<dbReference type="Proteomes" id="UP001206067">
    <property type="component" value="Unassembled WGS sequence"/>
</dbReference>
<gene>
    <name evidence="2" type="ORF">NSO95_05020</name>
</gene>
<feature type="region of interest" description="Disordered" evidence="1">
    <location>
        <begin position="182"/>
        <end position="218"/>
    </location>
</feature>
<organism evidence="2 3">
    <name type="scientific">Parerythrobacter lacustris</name>
    <dbReference type="NCBI Taxonomy" id="2969984"/>
    <lineage>
        <taxon>Bacteria</taxon>
        <taxon>Pseudomonadati</taxon>
        <taxon>Pseudomonadota</taxon>
        <taxon>Alphaproteobacteria</taxon>
        <taxon>Sphingomonadales</taxon>
        <taxon>Erythrobacteraceae</taxon>
        <taxon>Parerythrobacter</taxon>
    </lineage>
</organism>
<protein>
    <recommendedName>
        <fullName evidence="4">Helix-turn-helix domain-containing protein</fullName>
    </recommendedName>
</protein>